<name>A0ABD2Z6U3_9GENT</name>
<accession>A0ABD2Z6U3</accession>
<gene>
    <name evidence="1" type="ORF">ACH5RR_022098</name>
</gene>
<dbReference type="EMBL" id="JBJUIK010000010">
    <property type="protein sequence ID" value="KAL3515196.1"/>
    <property type="molecule type" value="Genomic_DNA"/>
</dbReference>
<dbReference type="Proteomes" id="UP001630127">
    <property type="component" value="Unassembled WGS sequence"/>
</dbReference>
<evidence type="ECO:0008006" key="3">
    <source>
        <dbReference type="Google" id="ProtNLM"/>
    </source>
</evidence>
<reference evidence="1 2" key="1">
    <citation type="submission" date="2024-11" db="EMBL/GenBank/DDBJ databases">
        <title>A near-complete genome assembly of Cinchona calisaya.</title>
        <authorList>
            <person name="Lian D.C."/>
            <person name="Zhao X.W."/>
            <person name="Wei L."/>
        </authorList>
    </citation>
    <scope>NUCLEOTIDE SEQUENCE [LARGE SCALE GENOMIC DNA]</scope>
    <source>
        <tissue evidence="1">Nenye</tissue>
    </source>
</reference>
<organism evidence="1 2">
    <name type="scientific">Cinchona calisaya</name>
    <dbReference type="NCBI Taxonomy" id="153742"/>
    <lineage>
        <taxon>Eukaryota</taxon>
        <taxon>Viridiplantae</taxon>
        <taxon>Streptophyta</taxon>
        <taxon>Embryophyta</taxon>
        <taxon>Tracheophyta</taxon>
        <taxon>Spermatophyta</taxon>
        <taxon>Magnoliopsida</taxon>
        <taxon>eudicotyledons</taxon>
        <taxon>Gunneridae</taxon>
        <taxon>Pentapetalae</taxon>
        <taxon>asterids</taxon>
        <taxon>lamiids</taxon>
        <taxon>Gentianales</taxon>
        <taxon>Rubiaceae</taxon>
        <taxon>Cinchonoideae</taxon>
        <taxon>Cinchoneae</taxon>
        <taxon>Cinchona</taxon>
    </lineage>
</organism>
<sequence>MCLRCRDTPETIEHLFFFCEFAKEVWDHAPISWIDLGGANNSYWYWWQQIREACEQRQNDDYATLSANILWQIWKCRNKENFEAIRIGIDIKRAADEWTEFEGFRQQSSTSRNMQLTSHLNSDNNEILRDQRFIVINTNSEQSTTVNKSGSSIVAKDRVGNLLAVWAASHTGNRETSLLEAENIHKALVKAKVEGWDYISIVCSNRIIVDKLNCKATDDVLLATLLEDI</sequence>
<dbReference type="AlphaFoldDB" id="A0ABD2Z6U3"/>
<proteinExistence type="predicted"/>
<evidence type="ECO:0000313" key="2">
    <source>
        <dbReference type="Proteomes" id="UP001630127"/>
    </source>
</evidence>
<evidence type="ECO:0000313" key="1">
    <source>
        <dbReference type="EMBL" id="KAL3515196.1"/>
    </source>
</evidence>
<protein>
    <recommendedName>
        <fullName evidence="3">Reverse transcriptase zinc-binding domain</fullName>
    </recommendedName>
</protein>
<comment type="caution">
    <text evidence="1">The sequence shown here is derived from an EMBL/GenBank/DDBJ whole genome shotgun (WGS) entry which is preliminary data.</text>
</comment>
<keyword evidence="2" id="KW-1185">Reference proteome</keyword>